<dbReference type="InterPro" id="IPR020904">
    <property type="entry name" value="Sc_DH/Rdtase_CS"/>
</dbReference>
<dbReference type="PANTHER" id="PTHR42760">
    <property type="entry name" value="SHORT-CHAIN DEHYDROGENASES/REDUCTASES FAMILY MEMBER"/>
    <property type="match status" value="1"/>
</dbReference>
<dbReference type="Gene3D" id="3.40.50.720">
    <property type="entry name" value="NAD(P)-binding Rossmann-like Domain"/>
    <property type="match status" value="1"/>
</dbReference>
<gene>
    <name evidence="2" type="ORF">GCM10007857_71160</name>
</gene>
<reference evidence="3" key="1">
    <citation type="journal article" date="2019" name="Int. J. Syst. Evol. Microbiol.">
        <title>The Global Catalogue of Microorganisms (GCM) 10K type strain sequencing project: providing services to taxonomists for standard genome sequencing and annotation.</title>
        <authorList>
            <consortium name="The Broad Institute Genomics Platform"/>
            <consortium name="The Broad Institute Genome Sequencing Center for Infectious Disease"/>
            <person name="Wu L."/>
            <person name="Ma J."/>
        </authorList>
    </citation>
    <scope>NUCLEOTIDE SEQUENCE [LARGE SCALE GENOMIC DNA]</scope>
    <source>
        <strain evidence="3">NBRC 102520</strain>
    </source>
</reference>
<proteinExistence type="inferred from homology"/>
<dbReference type="InterPro" id="IPR002347">
    <property type="entry name" value="SDR_fam"/>
</dbReference>
<dbReference type="SUPFAM" id="SSF51735">
    <property type="entry name" value="NAD(P)-binding Rossmann-fold domains"/>
    <property type="match status" value="1"/>
</dbReference>
<evidence type="ECO:0000313" key="3">
    <source>
        <dbReference type="Proteomes" id="UP001156905"/>
    </source>
</evidence>
<name>A0ABQ6B950_9BRAD</name>
<protein>
    <recommendedName>
        <fullName evidence="4">2,5-dichloro-2,5-cyclohexadiene-1,4-diol dehydrogenase</fullName>
    </recommendedName>
</protein>
<dbReference type="PROSITE" id="PS00061">
    <property type="entry name" value="ADH_SHORT"/>
    <property type="match status" value="1"/>
</dbReference>
<dbReference type="Pfam" id="PF13561">
    <property type="entry name" value="adh_short_C2"/>
    <property type="match status" value="1"/>
</dbReference>
<evidence type="ECO:0000313" key="2">
    <source>
        <dbReference type="EMBL" id="GLR90401.1"/>
    </source>
</evidence>
<dbReference type="EMBL" id="BSOW01000033">
    <property type="protein sequence ID" value="GLR90401.1"/>
    <property type="molecule type" value="Genomic_DNA"/>
</dbReference>
<dbReference type="InterPro" id="IPR036291">
    <property type="entry name" value="NAD(P)-bd_dom_sf"/>
</dbReference>
<accession>A0ABQ6B950</accession>
<dbReference type="Proteomes" id="UP001156905">
    <property type="component" value="Unassembled WGS sequence"/>
</dbReference>
<comment type="similarity">
    <text evidence="1">Belongs to the short-chain dehydrogenases/reductases (SDR) family.</text>
</comment>
<sequence>MLGQTGGIESMQVDRFDRVMASHARSVMLGMQHVAPQMKKQGFGSIINTGSISGIQAVSAYMDYSAAKAAVIHLTKCVAMELGEFGIRVNSLSPGQIATGMGRTGPDAVEKAAVLRELNKTRQPIPRSGMPEDIAFAALYLASDESSFVNGHDLVVDGGLIGGSSWTERQRMSASVQGAL</sequence>
<keyword evidence="3" id="KW-1185">Reference proteome</keyword>
<dbReference type="PRINTS" id="PR00081">
    <property type="entry name" value="GDHRDH"/>
</dbReference>
<dbReference type="CDD" id="cd05233">
    <property type="entry name" value="SDR_c"/>
    <property type="match status" value="1"/>
</dbReference>
<organism evidence="2 3">
    <name type="scientific">Bradyrhizobium iriomotense</name>
    <dbReference type="NCBI Taxonomy" id="441950"/>
    <lineage>
        <taxon>Bacteria</taxon>
        <taxon>Pseudomonadati</taxon>
        <taxon>Pseudomonadota</taxon>
        <taxon>Alphaproteobacteria</taxon>
        <taxon>Hyphomicrobiales</taxon>
        <taxon>Nitrobacteraceae</taxon>
        <taxon>Bradyrhizobium</taxon>
    </lineage>
</organism>
<dbReference type="PRINTS" id="PR00080">
    <property type="entry name" value="SDRFAMILY"/>
</dbReference>
<comment type="caution">
    <text evidence="2">The sequence shown here is derived from an EMBL/GenBank/DDBJ whole genome shotgun (WGS) entry which is preliminary data.</text>
</comment>
<evidence type="ECO:0000256" key="1">
    <source>
        <dbReference type="ARBA" id="ARBA00006484"/>
    </source>
</evidence>
<evidence type="ECO:0008006" key="4">
    <source>
        <dbReference type="Google" id="ProtNLM"/>
    </source>
</evidence>